<dbReference type="KEGG" id="dhe:111603480"/>
<evidence type="ECO:0000256" key="8">
    <source>
        <dbReference type="RuleBase" id="RU363108"/>
    </source>
</evidence>
<feature type="transmembrane region" description="Helical" evidence="8">
    <location>
        <begin position="91"/>
        <end position="110"/>
    </location>
</feature>
<feature type="transmembrane region" description="Helical" evidence="8">
    <location>
        <begin position="141"/>
        <end position="159"/>
    </location>
</feature>
<comment type="similarity">
    <text evidence="8">Belongs to the insect chemoreceptor superfamily. Gustatory receptor (GR) family.</text>
</comment>
<dbReference type="PANTHER" id="PTHR21143:SF131">
    <property type="entry name" value="GUSTATORY AND ODORANT RECEPTOR 63A-RELATED"/>
    <property type="match status" value="1"/>
</dbReference>
<evidence type="ECO:0000256" key="4">
    <source>
        <dbReference type="ARBA" id="ARBA00022989"/>
    </source>
</evidence>
<keyword evidence="9" id="KW-1185">Reference proteome</keyword>
<comment type="function">
    <text evidence="8">Gustatory receptor which mediates acceptance or avoidance behavior, depending on its substrates.</text>
</comment>
<evidence type="ECO:0000256" key="3">
    <source>
        <dbReference type="ARBA" id="ARBA00022692"/>
    </source>
</evidence>
<sequence length="409" mass="46792">MGFLGIRLSRQPIQGKGKLVHGLLIMLIIMLTLFGLFSNRFTLRGRQRYVFSKKIFAYSIMVTTIFMSIYVRQIYQDYINSQLNLRDAVKLYSYMNITVATINFFTQMIMSKTAGKMMSTVPLFKTLNELHIDSGAIRKSVMLALIKVLGFPLVMEFALVMQQRRNEPDVYWTWTLHKLFPMIISNFLNNCYFGAMIIATNIAEAVNERLKAVVDQVNFMQQALNRQLQSKYYRIQRYCTLADELDDLAIKYKIICVKSTEYMALMSLSIILSLICHLLGITVGVFNQYYGIAESIIVGKQFDGFGALINLVFLTISILEIGLLTYVSNDILNVIRTTGSSLQEINLQNADWRFRQSVHAFALQVNTIKYRIKPMGLFEIDISLITSVLSAVASFSLILVQSDLSQRFK</sequence>
<feature type="transmembrane region" description="Helical" evidence="8">
    <location>
        <begin position="305"/>
        <end position="327"/>
    </location>
</feature>
<name>A0A6J1MD84_DROHY</name>
<keyword evidence="6 8" id="KW-0675">Receptor</keyword>
<keyword evidence="3 8" id="KW-0812">Transmembrane</keyword>
<gene>
    <name evidence="10" type="primary">LOC111603480</name>
</gene>
<organism evidence="9 10">
    <name type="scientific">Drosophila hydei</name>
    <name type="common">Fruit fly</name>
    <dbReference type="NCBI Taxonomy" id="7224"/>
    <lineage>
        <taxon>Eukaryota</taxon>
        <taxon>Metazoa</taxon>
        <taxon>Ecdysozoa</taxon>
        <taxon>Arthropoda</taxon>
        <taxon>Hexapoda</taxon>
        <taxon>Insecta</taxon>
        <taxon>Pterygota</taxon>
        <taxon>Neoptera</taxon>
        <taxon>Endopterygota</taxon>
        <taxon>Diptera</taxon>
        <taxon>Brachycera</taxon>
        <taxon>Muscomorpha</taxon>
        <taxon>Ephydroidea</taxon>
        <taxon>Drosophilidae</taxon>
        <taxon>Drosophila</taxon>
    </lineage>
</organism>
<dbReference type="OMA" id="CYFGAMI"/>
<comment type="subcellular location">
    <subcellularLocation>
        <location evidence="1 8">Cell membrane</location>
        <topology evidence="1 8">Multi-pass membrane protein</topology>
    </subcellularLocation>
</comment>
<dbReference type="GO" id="GO:0030424">
    <property type="term" value="C:axon"/>
    <property type="evidence" value="ECO:0007669"/>
    <property type="project" value="TreeGrafter"/>
</dbReference>
<dbReference type="Pfam" id="PF08395">
    <property type="entry name" value="7tm_7"/>
    <property type="match status" value="1"/>
</dbReference>
<dbReference type="RefSeq" id="XP_023176839.2">
    <property type="nucleotide sequence ID" value="XM_023321071.2"/>
</dbReference>
<evidence type="ECO:0000256" key="7">
    <source>
        <dbReference type="ARBA" id="ARBA00023224"/>
    </source>
</evidence>
<evidence type="ECO:0000313" key="10">
    <source>
        <dbReference type="RefSeq" id="XP_023176839.2"/>
    </source>
</evidence>
<evidence type="ECO:0000256" key="5">
    <source>
        <dbReference type="ARBA" id="ARBA00023136"/>
    </source>
</evidence>
<keyword evidence="7 8" id="KW-0807">Transducer</keyword>
<dbReference type="GeneID" id="111603480"/>
<evidence type="ECO:0000256" key="6">
    <source>
        <dbReference type="ARBA" id="ARBA00023170"/>
    </source>
</evidence>
<feature type="transmembrane region" description="Helical" evidence="8">
    <location>
        <begin position="55"/>
        <end position="71"/>
    </location>
</feature>
<keyword evidence="2 8" id="KW-1003">Cell membrane</keyword>
<dbReference type="GO" id="GO:0007165">
    <property type="term" value="P:signal transduction"/>
    <property type="evidence" value="ECO:0007669"/>
    <property type="project" value="UniProtKB-KW"/>
</dbReference>
<comment type="caution">
    <text evidence="8">Lacks conserved residue(s) required for the propagation of feature annotation.</text>
</comment>
<keyword evidence="4 8" id="KW-1133">Transmembrane helix</keyword>
<dbReference type="GO" id="GO:0033041">
    <property type="term" value="F:sweet taste receptor activity"/>
    <property type="evidence" value="ECO:0007669"/>
    <property type="project" value="TreeGrafter"/>
</dbReference>
<proteinExistence type="inferred from homology"/>
<dbReference type="GO" id="GO:0030425">
    <property type="term" value="C:dendrite"/>
    <property type="evidence" value="ECO:0007669"/>
    <property type="project" value="TreeGrafter"/>
</dbReference>
<feature type="transmembrane region" description="Helical" evidence="8">
    <location>
        <begin position="179"/>
        <end position="202"/>
    </location>
</feature>
<feature type="transmembrane region" description="Helical" evidence="8">
    <location>
        <begin position="262"/>
        <end position="285"/>
    </location>
</feature>
<feature type="transmembrane region" description="Helical" evidence="8">
    <location>
        <begin position="377"/>
        <end position="400"/>
    </location>
</feature>
<reference evidence="10" key="1">
    <citation type="submission" date="2025-08" db="UniProtKB">
        <authorList>
            <consortium name="RefSeq"/>
        </authorList>
    </citation>
    <scope>IDENTIFICATION</scope>
    <source>
        <strain evidence="10">15085-1641.00</strain>
        <tissue evidence="10">Whole body</tissue>
    </source>
</reference>
<evidence type="ECO:0000313" key="9">
    <source>
        <dbReference type="Proteomes" id="UP000504633"/>
    </source>
</evidence>
<dbReference type="Proteomes" id="UP000504633">
    <property type="component" value="Unplaced"/>
</dbReference>
<evidence type="ECO:0000256" key="1">
    <source>
        <dbReference type="ARBA" id="ARBA00004651"/>
    </source>
</evidence>
<dbReference type="GO" id="GO:0043025">
    <property type="term" value="C:neuronal cell body"/>
    <property type="evidence" value="ECO:0007669"/>
    <property type="project" value="TreeGrafter"/>
</dbReference>
<dbReference type="PANTHER" id="PTHR21143">
    <property type="entry name" value="INVERTEBRATE GUSTATORY RECEPTOR"/>
    <property type="match status" value="1"/>
</dbReference>
<keyword evidence="5 8" id="KW-0472">Membrane</keyword>
<protein>
    <recommendedName>
        <fullName evidence="8">Gustatory receptor</fullName>
    </recommendedName>
</protein>
<dbReference type="GO" id="GO:0005886">
    <property type="term" value="C:plasma membrane"/>
    <property type="evidence" value="ECO:0007669"/>
    <property type="project" value="UniProtKB-SubCell"/>
</dbReference>
<dbReference type="CTD" id="117339"/>
<dbReference type="OrthoDB" id="6366728at2759"/>
<evidence type="ECO:0000256" key="2">
    <source>
        <dbReference type="ARBA" id="ARBA00022475"/>
    </source>
</evidence>
<feature type="transmembrane region" description="Helical" evidence="8">
    <location>
        <begin position="20"/>
        <end position="43"/>
    </location>
</feature>
<dbReference type="InterPro" id="IPR013604">
    <property type="entry name" value="7TM_chemorcpt"/>
</dbReference>
<accession>A0A6J1MD84</accession>
<dbReference type="AlphaFoldDB" id="A0A6J1MD84"/>